<feature type="compositionally biased region" description="Basic and acidic residues" evidence="1">
    <location>
        <begin position="38"/>
        <end position="47"/>
    </location>
</feature>
<dbReference type="Proteomes" id="UP000027730">
    <property type="component" value="Unassembled WGS sequence"/>
</dbReference>
<dbReference type="AlphaFoldDB" id="A0A074XDS5"/>
<protein>
    <submittedName>
        <fullName evidence="2">Uncharacterized protein</fullName>
    </submittedName>
</protein>
<keyword evidence="3" id="KW-1185">Reference proteome</keyword>
<name>A0A074XDS5_9PEZI</name>
<dbReference type="HOGENOM" id="CLU_1337281_0_0_1"/>
<evidence type="ECO:0000313" key="3">
    <source>
        <dbReference type="Proteomes" id="UP000027730"/>
    </source>
</evidence>
<organism evidence="2 3">
    <name type="scientific">Aureobasidium namibiae CBS 147.97</name>
    <dbReference type="NCBI Taxonomy" id="1043004"/>
    <lineage>
        <taxon>Eukaryota</taxon>
        <taxon>Fungi</taxon>
        <taxon>Dikarya</taxon>
        <taxon>Ascomycota</taxon>
        <taxon>Pezizomycotina</taxon>
        <taxon>Dothideomycetes</taxon>
        <taxon>Dothideomycetidae</taxon>
        <taxon>Dothideales</taxon>
        <taxon>Saccotheciaceae</taxon>
        <taxon>Aureobasidium</taxon>
    </lineage>
</organism>
<gene>
    <name evidence="2" type="ORF">M436DRAFT_63958</name>
</gene>
<dbReference type="GeneID" id="25413609"/>
<dbReference type="RefSeq" id="XP_013427124.1">
    <property type="nucleotide sequence ID" value="XM_013571670.1"/>
</dbReference>
<proteinExistence type="predicted"/>
<feature type="region of interest" description="Disordered" evidence="1">
    <location>
        <begin position="36"/>
        <end position="74"/>
    </location>
</feature>
<evidence type="ECO:0000256" key="1">
    <source>
        <dbReference type="SAM" id="MobiDB-lite"/>
    </source>
</evidence>
<feature type="compositionally biased region" description="Polar residues" evidence="1">
    <location>
        <begin position="50"/>
        <end position="70"/>
    </location>
</feature>
<sequence>MVAKDLDLHHHLFKDTRTSEVPRNLTLTSKHFFSGLGPRDRARRDCVDQGPSSSIGTSRQAQQKYNVQSTEQRKGEAAAGGSVLHSFAAPGPVKARLANALQRPSTGIVDVTIGTPQKEQHSLPWAGKAAFPDIGKCGSLGLRRYLPIMHRTLLLFLLIRIGIADSILHDCVCMAWDSSESVNSACSMVDLSCTSELMRVRNGAL</sequence>
<reference evidence="2 3" key="1">
    <citation type="journal article" date="2014" name="BMC Genomics">
        <title>Genome sequencing of four Aureobasidium pullulans varieties: biotechnological potential, stress tolerance, and description of new species.</title>
        <authorList>
            <person name="Gostin Ar C."/>
            <person name="Ohm R.A."/>
            <person name="Kogej T."/>
            <person name="Sonjak S."/>
            <person name="Turk M."/>
            <person name="Zajc J."/>
            <person name="Zalar P."/>
            <person name="Grube M."/>
            <person name="Sun H."/>
            <person name="Han J."/>
            <person name="Sharma A."/>
            <person name="Chiniquy J."/>
            <person name="Ngan C.Y."/>
            <person name="Lipzen A."/>
            <person name="Barry K."/>
            <person name="Grigoriev I.V."/>
            <person name="Gunde-Cimerman N."/>
        </authorList>
    </citation>
    <scope>NUCLEOTIDE SEQUENCE [LARGE SCALE GENOMIC DNA]</scope>
    <source>
        <strain evidence="2 3">CBS 147.97</strain>
    </source>
</reference>
<accession>A0A074XDS5</accession>
<evidence type="ECO:0000313" key="2">
    <source>
        <dbReference type="EMBL" id="KEQ72776.1"/>
    </source>
</evidence>
<dbReference type="EMBL" id="KL584710">
    <property type="protein sequence ID" value="KEQ72776.1"/>
    <property type="molecule type" value="Genomic_DNA"/>
</dbReference>